<organism evidence="2">
    <name type="scientific">viral metagenome</name>
    <dbReference type="NCBI Taxonomy" id="1070528"/>
    <lineage>
        <taxon>unclassified sequences</taxon>
        <taxon>metagenomes</taxon>
        <taxon>organismal metagenomes</taxon>
    </lineage>
</organism>
<dbReference type="EMBL" id="MT141314">
    <property type="protein sequence ID" value="QJA58231.1"/>
    <property type="molecule type" value="Genomic_DNA"/>
</dbReference>
<proteinExistence type="predicted"/>
<sequence>MKIFDWIRRPKVTTTSSTEEDTEFLFIEPTKYSVEDMMREQLKGITIDFHKEGFTEDGLSENEKKEMFADADMLNNNKTLKKIANNLINSQGNFSMIEAETIGQVAFGRATINGIRLLMEEIDRLSNLHKEQLKQEEDFDTSEMI</sequence>
<name>A0A6M3KAD0_9ZZZZ</name>
<dbReference type="EMBL" id="MT142355">
    <property type="protein sequence ID" value="QJA78832.1"/>
    <property type="molecule type" value="Genomic_DNA"/>
</dbReference>
<evidence type="ECO:0000313" key="1">
    <source>
        <dbReference type="EMBL" id="QJA58231.1"/>
    </source>
</evidence>
<dbReference type="AlphaFoldDB" id="A0A6M3KAD0"/>
<protein>
    <submittedName>
        <fullName evidence="2">Uncharacterized protein</fullName>
    </submittedName>
</protein>
<accession>A0A6M3KAD0</accession>
<reference evidence="2" key="1">
    <citation type="submission" date="2020-03" db="EMBL/GenBank/DDBJ databases">
        <title>The deep terrestrial virosphere.</title>
        <authorList>
            <person name="Holmfeldt K."/>
            <person name="Nilsson E."/>
            <person name="Simone D."/>
            <person name="Lopez-Fernandez M."/>
            <person name="Wu X."/>
            <person name="de Brujin I."/>
            <person name="Lundin D."/>
            <person name="Andersson A."/>
            <person name="Bertilsson S."/>
            <person name="Dopson M."/>
        </authorList>
    </citation>
    <scope>NUCLEOTIDE SEQUENCE</scope>
    <source>
        <strain evidence="2">MM415A00983</strain>
        <strain evidence="1">MM415B01478</strain>
    </source>
</reference>
<evidence type="ECO:0000313" key="2">
    <source>
        <dbReference type="EMBL" id="QJA78832.1"/>
    </source>
</evidence>
<gene>
    <name evidence="2" type="ORF">MM415A00983_0015</name>
    <name evidence="1" type="ORF">MM415B01478_0016</name>
</gene>